<organism evidence="1">
    <name type="scientific">marine sediment metagenome</name>
    <dbReference type="NCBI Taxonomy" id="412755"/>
    <lineage>
        <taxon>unclassified sequences</taxon>
        <taxon>metagenomes</taxon>
        <taxon>ecological metagenomes</taxon>
    </lineage>
</organism>
<comment type="caution">
    <text evidence="1">The sequence shown here is derived from an EMBL/GenBank/DDBJ whole genome shotgun (WGS) entry which is preliminary data.</text>
</comment>
<gene>
    <name evidence="1" type="ORF">LCGC14_1341420</name>
</gene>
<accession>A0A0F9L020</accession>
<name>A0A0F9L020_9ZZZZ</name>
<sequence>MEKFEYVDHLKEYVTELVKRHLDDHDPEDLPTEFRGISEERLLALIVDQATPILRKIETDAINAAIEVSARLIRYSYKKQ</sequence>
<evidence type="ECO:0000313" key="1">
    <source>
        <dbReference type="EMBL" id="KKM80291.1"/>
    </source>
</evidence>
<reference evidence="1" key="1">
    <citation type="journal article" date="2015" name="Nature">
        <title>Complex archaea that bridge the gap between prokaryotes and eukaryotes.</title>
        <authorList>
            <person name="Spang A."/>
            <person name="Saw J.H."/>
            <person name="Jorgensen S.L."/>
            <person name="Zaremba-Niedzwiedzka K."/>
            <person name="Martijn J."/>
            <person name="Lind A.E."/>
            <person name="van Eijk R."/>
            <person name="Schleper C."/>
            <person name="Guy L."/>
            <person name="Ettema T.J."/>
        </authorList>
    </citation>
    <scope>NUCLEOTIDE SEQUENCE</scope>
</reference>
<dbReference type="AlphaFoldDB" id="A0A0F9L020"/>
<dbReference type="EMBL" id="LAZR01008208">
    <property type="protein sequence ID" value="KKM80291.1"/>
    <property type="molecule type" value="Genomic_DNA"/>
</dbReference>
<proteinExistence type="predicted"/>
<protein>
    <submittedName>
        <fullName evidence="1">Uncharacterized protein</fullName>
    </submittedName>
</protein>